<reference evidence="1" key="1">
    <citation type="journal article" date="2014" name="Nat. Commun.">
        <title>The tobacco genome sequence and its comparison with those of tomato and potato.</title>
        <authorList>
            <person name="Sierro N."/>
            <person name="Battey J.N."/>
            <person name="Ouadi S."/>
            <person name="Bakaher N."/>
            <person name="Bovet L."/>
            <person name="Willig A."/>
            <person name="Goepfert S."/>
            <person name="Peitsch M.C."/>
            <person name="Ivanov N.V."/>
        </authorList>
    </citation>
    <scope>NUCLEOTIDE SEQUENCE [LARGE SCALE GENOMIC DNA]</scope>
</reference>
<accession>A0AC58S4D9</accession>
<proteinExistence type="predicted"/>
<organism evidence="1 2">
    <name type="scientific">Nicotiana tabacum</name>
    <name type="common">Common tobacco</name>
    <dbReference type="NCBI Taxonomy" id="4097"/>
    <lineage>
        <taxon>Eukaryota</taxon>
        <taxon>Viridiplantae</taxon>
        <taxon>Streptophyta</taxon>
        <taxon>Embryophyta</taxon>
        <taxon>Tracheophyta</taxon>
        <taxon>Spermatophyta</taxon>
        <taxon>Magnoliopsida</taxon>
        <taxon>eudicotyledons</taxon>
        <taxon>Gunneridae</taxon>
        <taxon>Pentapetalae</taxon>
        <taxon>asterids</taxon>
        <taxon>lamiids</taxon>
        <taxon>Solanales</taxon>
        <taxon>Solanaceae</taxon>
        <taxon>Nicotianoideae</taxon>
        <taxon>Nicotianeae</taxon>
        <taxon>Nicotiana</taxon>
    </lineage>
</organism>
<dbReference type="Proteomes" id="UP000790787">
    <property type="component" value="Chromosome 10"/>
</dbReference>
<evidence type="ECO:0000313" key="1">
    <source>
        <dbReference type="Proteomes" id="UP000790787"/>
    </source>
</evidence>
<evidence type="ECO:0000313" key="2">
    <source>
        <dbReference type="RefSeq" id="XP_075079846.1"/>
    </source>
</evidence>
<protein>
    <submittedName>
        <fullName evidence="2">Uncharacterized protein LOC142165121</fullName>
    </submittedName>
</protein>
<name>A0AC58S4D9_TOBAC</name>
<keyword evidence="1" id="KW-1185">Reference proteome</keyword>
<dbReference type="RefSeq" id="XP_075079846.1">
    <property type="nucleotide sequence ID" value="XM_075223745.1"/>
</dbReference>
<gene>
    <name evidence="2" type="primary">LOC142165121</name>
</gene>
<reference evidence="2" key="2">
    <citation type="submission" date="2025-08" db="UniProtKB">
        <authorList>
            <consortium name="RefSeq"/>
        </authorList>
    </citation>
    <scope>IDENTIFICATION</scope>
    <source>
        <tissue evidence="2">Leaf</tissue>
    </source>
</reference>
<sequence length="373" mass="44105">MDAIIWNIRSVNTQRAFERLVKMYRQHNFDFVGLMEPMQDGSKLELYRRQIGFSQAFSNILNKVWAFVDELYDVTILYDMEQQLTLQMTHTETRIVQNVTLVYAKCDAIERIELWDSLYAMAADMDVPWLVGGDFNVIWDDEEKFGGRPLTLKEVDDFRHCMNTCNLFDLGFKGSIYTWWNGRAEEDCIFKRLDRCMANIEFQQMFPGIEVTHLPKTGSDHCPMLLKCNLESTVIKKSFRFLNFWTKHPTFKDVVNENWNADFEANPFTLFNHKMKKVKKGLSQWSKSTYGDIFKKISSLEEVVKVHEAQFEINPTRANRERLCKVQAQLIKFLALEEQFWKQKAGMAWFKDGDRNNKFFHAQVNGRRKRLQL</sequence>